<comment type="caution">
    <text evidence="8">The sequence shown here is derived from an EMBL/GenBank/DDBJ whole genome shotgun (WGS) entry which is preliminary data.</text>
</comment>
<evidence type="ECO:0000256" key="5">
    <source>
        <dbReference type="ARBA" id="ARBA00022801"/>
    </source>
</evidence>
<evidence type="ECO:0000256" key="2">
    <source>
        <dbReference type="ARBA" id="ARBA00001946"/>
    </source>
</evidence>
<gene>
    <name evidence="8" type="ORF">U1T56_00240</name>
</gene>
<keyword evidence="9" id="KW-1185">Reference proteome</keyword>
<dbReference type="PANTHER" id="PTHR20854">
    <property type="entry name" value="INOSITOL MONOPHOSPHATASE"/>
    <property type="match status" value="1"/>
</dbReference>
<dbReference type="SUPFAM" id="SSF56655">
    <property type="entry name" value="Carbohydrate phosphatase"/>
    <property type="match status" value="1"/>
</dbReference>
<protein>
    <recommendedName>
        <fullName evidence="7">Inositol-1-monophosphatase</fullName>
        <ecNumber evidence="7">3.1.3.25</ecNumber>
    </recommendedName>
</protein>
<dbReference type="Pfam" id="PF00459">
    <property type="entry name" value="Inositol_P"/>
    <property type="match status" value="1"/>
</dbReference>
<evidence type="ECO:0000313" key="9">
    <source>
        <dbReference type="Proteomes" id="UP001375743"/>
    </source>
</evidence>
<dbReference type="RefSeq" id="WP_418157417.1">
    <property type="nucleotide sequence ID" value="NZ_JBBLZC010000001.1"/>
</dbReference>
<dbReference type="CDD" id="cd01639">
    <property type="entry name" value="IMPase"/>
    <property type="match status" value="1"/>
</dbReference>
<dbReference type="EMBL" id="JBBLZC010000001">
    <property type="protein sequence ID" value="MEK0081564.1"/>
    <property type="molecule type" value="Genomic_DNA"/>
</dbReference>
<keyword evidence="6 7" id="KW-0460">Magnesium</keyword>
<dbReference type="PANTHER" id="PTHR20854:SF4">
    <property type="entry name" value="INOSITOL-1-MONOPHOSPHATASE-RELATED"/>
    <property type="match status" value="1"/>
</dbReference>
<reference evidence="8 9" key="1">
    <citation type="submission" date="2024-01" db="EMBL/GenBank/DDBJ databases">
        <title>Multi-omics insights into the function and evolution of sodium benzoate biodegradation pathways in Benzoatithermus flavus gen. nov., sp. nov. from hot spring.</title>
        <authorList>
            <person name="Hu C.-J."/>
            <person name="Li W.-J."/>
        </authorList>
    </citation>
    <scope>NUCLEOTIDE SEQUENCE [LARGE SCALE GENOMIC DNA]</scope>
    <source>
        <strain evidence="8 9">SYSU G07066</strain>
    </source>
</reference>
<evidence type="ECO:0000256" key="4">
    <source>
        <dbReference type="ARBA" id="ARBA00022723"/>
    </source>
</evidence>
<keyword evidence="5 7" id="KW-0378">Hydrolase</keyword>
<dbReference type="Proteomes" id="UP001375743">
    <property type="component" value="Unassembled WGS sequence"/>
</dbReference>
<dbReference type="PROSITE" id="PS00629">
    <property type="entry name" value="IMP_1"/>
    <property type="match status" value="1"/>
</dbReference>
<comment type="similarity">
    <text evidence="3 7">Belongs to the inositol monophosphatase superfamily.</text>
</comment>
<proteinExistence type="inferred from homology"/>
<dbReference type="InterPro" id="IPR033942">
    <property type="entry name" value="IMPase"/>
</dbReference>
<evidence type="ECO:0000256" key="6">
    <source>
        <dbReference type="ARBA" id="ARBA00022842"/>
    </source>
</evidence>
<organism evidence="8 9">
    <name type="scientific">Benzoatithermus flavus</name>
    <dbReference type="NCBI Taxonomy" id="3108223"/>
    <lineage>
        <taxon>Bacteria</taxon>
        <taxon>Pseudomonadati</taxon>
        <taxon>Pseudomonadota</taxon>
        <taxon>Alphaproteobacteria</taxon>
        <taxon>Geminicoccales</taxon>
        <taxon>Geminicoccaceae</taxon>
        <taxon>Benzoatithermus</taxon>
    </lineage>
</organism>
<evidence type="ECO:0000256" key="1">
    <source>
        <dbReference type="ARBA" id="ARBA00001033"/>
    </source>
</evidence>
<dbReference type="Gene3D" id="3.40.190.80">
    <property type="match status" value="1"/>
</dbReference>
<dbReference type="Gene3D" id="3.30.540.10">
    <property type="entry name" value="Fructose-1,6-Bisphosphatase, subunit A, domain 1"/>
    <property type="match status" value="1"/>
</dbReference>
<evidence type="ECO:0000256" key="7">
    <source>
        <dbReference type="RuleBase" id="RU364068"/>
    </source>
</evidence>
<dbReference type="PRINTS" id="PR00377">
    <property type="entry name" value="IMPHPHTASES"/>
</dbReference>
<sequence length="264" mass="28345">MMDPQELDARLEAAIPAVRAAGRLALEHFLNRDRLAIEHKGQQDLVSIADRAVEDLLRRELNALFPEDAILGEEGGGEDAPRSWVLDPIDGTFNFLKGIPCWGVVAAYVVDGRTLIGITYDPVHDELFTARRGGGAFRNGTPIRVSGNTSVDTSCLALAYSFRQPKETYVGLVKQALDQGFEHRRMGSTAIQLCWVADGRCDGIATLLCSSWDVLAGLILVEEAGGRATDFLGAYGLLGKGGIIACTPALAPELEAVSGLVLPR</sequence>
<comment type="cofactor">
    <cofactor evidence="2 7">
        <name>Mg(2+)</name>
        <dbReference type="ChEBI" id="CHEBI:18420"/>
    </cofactor>
</comment>
<evidence type="ECO:0000256" key="3">
    <source>
        <dbReference type="ARBA" id="ARBA00009759"/>
    </source>
</evidence>
<evidence type="ECO:0000313" key="8">
    <source>
        <dbReference type="EMBL" id="MEK0081564.1"/>
    </source>
</evidence>
<keyword evidence="4 7" id="KW-0479">Metal-binding</keyword>
<dbReference type="InterPro" id="IPR020583">
    <property type="entry name" value="Inositol_monoP_metal-BS"/>
</dbReference>
<name>A0ABU8XKH7_9PROT</name>
<dbReference type="InterPro" id="IPR000760">
    <property type="entry name" value="Inositol_monophosphatase-like"/>
</dbReference>
<dbReference type="EC" id="3.1.3.25" evidence="7"/>
<accession>A0ABU8XKH7</accession>
<comment type="catalytic activity">
    <reaction evidence="1 7">
        <text>a myo-inositol phosphate + H2O = myo-inositol + phosphate</text>
        <dbReference type="Rhea" id="RHEA:24056"/>
        <dbReference type="ChEBI" id="CHEBI:15377"/>
        <dbReference type="ChEBI" id="CHEBI:17268"/>
        <dbReference type="ChEBI" id="CHEBI:43474"/>
        <dbReference type="ChEBI" id="CHEBI:84139"/>
        <dbReference type="EC" id="3.1.3.25"/>
    </reaction>
</comment>